<organism evidence="2 3">
    <name type="scientific">Citricoccus parietis</name>
    <dbReference type="NCBI Taxonomy" id="592307"/>
    <lineage>
        <taxon>Bacteria</taxon>
        <taxon>Bacillati</taxon>
        <taxon>Actinomycetota</taxon>
        <taxon>Actinomycetes</taxon>
        <taxon>Micrococcales</taxon>
        <taxon>Micrococcaceae</taxon>
        <taxon>Citricoccus</taxon>
    </lineage>
</organism>
<feature type="compositionally biased region" description="Basic residues" evidence="1">
    <location>
        <begin position="80"/>
        <end position="114"/>
    </location>
</feature>
<dbReference type="Proteomes" id="UP001589575">
    <property type="component" value="Unassembled WGS sequence"/>
</dbReference>
<proteinExistence type="predicted"/>
<evidence type="ECO:0000256" key="1">
    <source>
        <dbReference type="SAM" id="MobiDB-lite"/>
    </source>
</evidence>
<gene>
    <name evidence="2" type="ORF">ACFFX0_15775</name>
</gene>
<keyword evidence="3" id="KW-1185">Reference proteome</keyword>
<accession>A0ABV5G0W9</accession>
<protein>
    <submittedName>
        <fullName evidence="2">Uncharacterized protein</fullName>
    </submittedName>
</protein>
<feature type="region of interest" description="Disordered" evidence="1">
    <location>
        <begin position="1"/>
        <end position="114"/>
    </location>
</feature>
<sequence>MIAHRGAGLSHQEWQSGTSQRAHHHHSRSPHESAVFRITRAPRPPPIPAAHGCRPGHAGRPGAGRLGLWRQGGRDGGRRCGIRQRRQRHQLRGHQRGQHQGRFHQLTLRHHGHQ</sequence>
<dbReference type="EMBL" id="JBHMFI010000001">
    <property type="protein sequence ID" value="MFB9072577.1"/>
    <property type="molecule type" value="Genomic_DNA"/>
</dbReference>
<name>A0ABV5G0W9_9MICC</name>
<reference evidence="2 3" key="1">
    <citation type="submission" date="2024-09" db="EMBL/GenBank/DDBJ databases">
        <authorList>
            <person name="Sun Q."/>
            <person name="Mori K."/>
        </authorList>
    </citation>
    <scope>NUCLEOTIDE SEQUENCE [LARGE SCALE GENOMIC DNA]</scope>
    <source>
        <strain evidence="2 3">CCM 7609</strain>
    </source>
</reference>
<evidence type="ECO:0000313" key="3">
    <source>
        <dbReference type="Proteomes" id="UP001589575"/>
    </source>
</evidence>
<evidence type="ECO:0000313" key="2">
    <source>
        <dbReference type="EMBL" id="MFB9072577.1"/>
    </source>
</evidence>
<feature type="compositionally biased region" description="Low complexity" evidence="1">
    <location>
        <begin position="49"/>
        <end position="58"/>
    </location>
</feature>
<comment type="caution">
    <text evidence="2">The sequence shown here is derived from an EMBL/GenBank/DDBJ whole genome shotgun (WGS) entry which is preliminary data.</text>
</comment>